<dbReference type="InterPro" id="IPR013763">
    <property type="entry name" value="Cyclin-like_dom"/>
</dbReference>
<dbReference type="PANTHER" id="PTHR11618:SF4">
    <property type="entry name" value="TRANSCRIPTION FACTOR IIIB 90 KDA SUBUNIT"/>
    <property type="match status" value="1"/>
</dbReference>
<comment type="subcellular location">
    <subcellularLocation>
        <location evidence="1">Nucleus</location>
    </subcellularLocation>
</comment>
<comment type="similarity">
    <text evidence="2">Belongs to the TFIIB family.</text>
</comment>
<keyword evidence="3" id="KW-0479">Metal-binding</keyword>
<evidence type="ECO:0000256" key="9">
    <source>
        <dbReference type="ARBA" id="ARBA00023242"/>
    </source>
</evidence>
<evidence type="ECO:0000256" key="4">
    <source>
        <dbReference type="ARBA" id="ARBA00022771"/>
    </source>
</evidence>
<dbReference type="GO" id="GO:0008270">
    <property type="term" value="F:zinc ion binding"/>
    <property type="evidence" value="ECO:0007669"/>
    <property type="project" value="UniProtKB-KW"/>
</dbReference>
<gene>
    <name evidence="12" type="primary">BRF1_0</name>
</gene>
<organism evidence="12">
    <name type="scientific">Melanaphis sacchari</name>
    <dbReference type="NCBI Taxonomy" id="742174"/>
    <lineage>
        <taxon>Eukaryota</taxon>
        <taxon>Metazoa</taxon>
        <taxon>Ecdysozoa</taxon>
        <taxon>Arthropoda</taxon>
        <taxon>Hexapoda</taxon>
        <taxon>Insecta</taxon>
        <taxon>Pterygota</taxon>
        <taxon>Neoptera</taxon>
        <taxon>Paraneoptera</taxon>
        <taxon>Hemiptera</taxon>
        <taxon>Sternorrhyncha</taxon>
        <taxon>Aphidomorpha</taxon>
        <taxon>Aphidoidea</taxon>
        <taxon>Aphididae</taxon>
        <taxon>Aphidini</taxon>
        <taxon>Melanaphis</taxon>
    </lineage>
</organism>
<dbReference type="OrthoDB" id="511529at2759"/>
<dbReference type="Gene3D" id="1.20.5.650">
    <property type="entry name" value="Single helix bin"/>
    <property type="match status" value="1"/>
</dbReference>
<dbReference type="PANTHER" id="PTHR11618">
    <property type="entry name" value="TRANSCRIPTION INITIATION FACTOR IIB-RELATED"/>
    <property type="match status" value="1"/>
</dbReference>
<dbReference type="PRINTS" id="PR00685">
    <property type="entry name" value="TIFACTORIIB"/>
</dbReference>
<keyword evidence="9" id="KW-0539">Nucleus</keyword>
<dbReference type="Pfam" id="PF07741">
    <property type="entry name" value="BRF1"/>
    <property type="match status" value="1"/>
</dbReference>
<dbReference type="FunFam" id="1.10.472.10:FF:000007">
    <property type="entry name" value="Transcription factor IIIB 90 kDa subunit"/>
    <property type="match status" value="1"/>
</dbReference>
<dbReference type="Pfam" id="PF00382">
    <property type="entry name" value="TFIIB"/>
    <property type="match status" value="2"/>
</dbReference>
<dbReference type="FunFam" id="1.10.472.10:FF:000002">
    <property type="entry name" value="Transcription factor IIIB 90 kDa subunit"/>
    <property type="match status" value="1"/>
</dbReference>
<evidence type="ECO:0000256" key="6">
    <source>
        <dbReference type="ARBA" id="ARBA00023015"/>
    </source>
</evidence>
<keyword evidence="7" id="KW-0010">Activator</keyword>
<dbReference type="Gene3D" id="1.10.472.10">
    <property type="entry name" value="Cyclin-like"/>
    <property type="match status" value="1"/>
</dbReference>
<dbReference type="InterPro" id="IPR036915">
    <property type="entry name" value="Cyclin-like_sf"/>
</dbReference>
<dbReference type="SUPFAM" id="SSF57783">
    <property type="entry name" value="Zinc beta-ribbon"/>
    <property type="match status" value="1"/>
</dbReference>
<keyword evidence="6" id="KW-0805">Transcription regulation</keyword>
<dbReference type="InterPro" id="IPR011665">
    <property type="entry name" value="BRF1_TBP-bd_dom"/>
</dbReference>
<dbReference type="GO" id="GO:0001006">
    <property type="term" value="F:RNA polymerase III type 3 promoter sequence-specific DNA binding"/>
    <property type="evidence" value="ECO:0007669"/>
    <property type="project" value="TreeGrafter"/>
</dbReference>
<evidence type="ECO:0000256" key="1">
    <source>
        <dbReference type="ARBA" id="ARBA00004123"/>
    </source>
</evidence>
<dbReference type="GO" id="GO:0097550">
    <property type="term" value="C:transcription preinitiation complex"/>
    <property type="evidence" value="ECO:0007669"/>
    <property type="project" value="TreeGrafter"/>
</dbReference>
<evidence type="ECO:0000256" key="10">
    <source>
        <dbReference type="ARBA" id="ARBA00031009"/>
    </source>
</evidence>
<dbReference type="EMBL" id="GFXV01006295">
    <property type="protein sequence ID" value="MBW18100.1"/>
    <property type="molecule type" value="Transcribed_RNA"/>
</dbReference>
<evidence type="ECO:0000256" key="3">
    <source>
        <dbReference type="ARBA" id="ARBA00022723"/>
    </source>
</evidence>
<dbReference type="GO" id="GO:0000126">
    <property type="term" value="C:transcription factor TFIIIB complex"/>
    <property type="evidence" value="ECO:0007669"/>
    <property type="project" value="TreeGrafter"/>
</dbReference>
<evidence type="ECO:0000256" key="2">
    <source>
        <dbReference type="ARBA" id="ARBA00010857"/>
    </source>
</evidence>
<dbReference type="SMART" id="SM00385">
    <property type="entry name" value="CYCLIN"/>
    <property type="match status" value="2"/>
</dbReference>
<protein>
    <recommendedName>
        <fullName evidence="10">B-related factor 1</fullName>
    </recommendedName>
</protein>
<feature type="domain" description="Cyclin-like" evidence="11">
    <location>
        <begin position="86"/>
        <end position="167"/>
    </location>
</feature>
<proteinExistence type="inferred from homology"/>
<dbReference type="Gene3D" id="1.10.472.170">
    <property type="match status" value="1"/>
</dbReference>
<dbReference type="SUPFAM" id="SSF47954">
    <property type="entry name" value="Cyclin-like"/>
    <property type="match status" value="2"/>
</dbReference>
<evidence type="ECO:0000256" key="5">
    <source>
        <dbReference type="ARBA" id="ARBA00022833"/>
    </source>
</evidence>
<name>A0A2H8TW12_9HEMI</name>
<dbReference type="GO" id="GO:0005634">
    <property type="term" value="C:nucleus"/>
    <property type="evidence" value="ECO:0007669"/>
    <property type="project" value="UniProtKB-SubCell"/>
</dbReference>
<dbReference type="CDD" id="cd20554">
    <property type="entry name" value="CYCLIN_TFIIIB90_rpt2"/>
    <property type="match status" value="1"/>
</dbReference>
<evidence type="ECO:0000256" key="8">
    <source>
        <dbReference type="ARBA" id="ARBA00023163"/>
    </source>
</evidence>
<keyword evidence="8" id="KW-0804">Transcription</keyword>
<dbReference type="InterPro" id="IPR000812">
    <property type="entry name" value="TFIIB"/>
</dbReference>
<dbReference type="GO" id="GO:0017025">
    <property type="term" value="F:TBP-class protein binding"/>
    <property type="evidence" value="ECO:0007669"/>
    <property type="project" value="InterPro"/>
</dbReference>
<sequence length="493" mass="55358">MKCSDCGSLNLDSSDGPTVCMDCGGVMDESHIVSEVQFEETDHGSRAVGQFLSSDSQAANFHNFGSAFHHGMKQPSREMTQAKARRGIQVLSNSLNLSPQTLENACVYYNMALKRHFTRGRKNALIYAASVYIACRMEGTMHMLLDVADASEVNAFELGKTYLRMMQTLTLTVPSLDPSIFLMRFVNSLDFGDKTHIVYTTAMRLLQRMMRDSIHTGRRPSSLCGAALLISGRMHDFNRTTDDIIKVVHCHHATLKKRLLEFKDTPSSMLSIEEFMTVDLEETHDPPSYRVARARDKERIDKFFEANDSEKVIDEVKTAIEKELSKKKNTTVLGINLVEIAATASSSEPGGSCKQPVNVGPSLEIMGLSENKRSYEDDDEEESLCDVIIDEDEIDSYILSKESHQIKRNMWMKMHGTAFRKMQLSREERAKNPKVIRAKEKKAKNSLRTPAKTAAEAVERVLKKKKLSSKINYDILDNLDSFVNSDSSSLPGL</sequence>
<evidence type="ECO:0000256" key="7">
    <source>
        <dbReference type="ARBA" id="ARBA00023159"/>
    </source>
</evidence>
<accession>A0A2H8TW12</accession>
<dbReference type="GO" id="GO:0070897">
    <property type="term" value="P:transcription preinitiation complex assembly"/>
    <property type="evidence" value="ECO:0007669"/>
    <property type="project" value="InterPro"/>
</dbReference>
<evidence type="ECO:0000313" key="12">
    <source>
        <dbReference type="EMBL" id="MBW18100.1"/>
    </source>
</evidence>
<dbReference type="InterPro" id="IPR013150">
    <property type="entry name" value="TFIIB_cyclin"/>
</dbReference>
<evidence type="ECO:0000259" key="11">
    <source>
        <dbReference type="SMART" id="SM00385"/>
    </source>
</evidence>
<keyword evidence="5" id="KW-0862">Zinc</keyword>
<reference evidence="12" key="1">
    <citation type="submission" date="2017-10" db="EMBL/GenBank/DDBJ databases">
        <title>Transcriptome Assembly of Sugarcane Aphid Adults.</title>
        <authorList>
            <person name="Scully E.D."/>
            <person name="Palmer N.A."/>
            <person name="Geib S.M."/>
            <person name="Sarath G."/>
            <person name="Sattler S.E."/>
        </authorList>
    </citation>
    <scope>NUCLEOTIDE SEQUENCE</scope>
    <source>
        <tissue evidence="12">Whole body</tissue>
    </source>
</reference>
<feature type="domain" description="Cyclin-like" evidence="11">
    <location>
        <begin position="180"/>
        <end position="264"/>
    </location>
</feature>
<dbReference type="AlphaFoldDB" id="A0A2H8TW12"/>
<dbReference type="GO" id="GO:0000995">
    <property type="term" value="F:RNA polymerase III general transcription initiation factor activity"/>
    <property type="evidence" value="ECO:0007669"/>
    <property type="project" value="TreeGrafter"/>
</dbReference>
<keyword evidence="4" id="KW-0863">Zinc-finger</keyword>